<accession>A0A126UWF1</accession>
<dbReference type="RefSeq" id="WP_039004014.1">
    <property type="nucleotide sequence ID" value="NZ_CP014327.1"/>
</dbReference>
<sequence length="468" mass="51631">MDGAGFIDAKTITSNNFGELYKADSIVHTNFEPDGDATFWFVLALVETLCLTRATPDAQKKIIRCLSDVLVAAQDSKTGLFAWPSANDKFVDGPYSNNVVRTVREALLEKGFIRLVQKSSKRDGLASIYSLTKHIPLSSLKFKLHWIGPLVEVRSIKVASGGMKRGGKRLPRAQFEPQINELTAEVRRINRLNKKLPMISPDGSQFGPVKRIFNNGNLQSGGRLYGSWQTNKEVQRLAMTIGGEAVCEIDLKASYPNICHGMFGGTESLGSDPYQRIKFVKKAVGEERKAKMRELAKFLVASFVSTGGAITSFPKGRKADGRTISIREEYGLSKKVTCGDLIAQILKAFPTMRRLEGSGKCAMFAESEVFVDAILDLVGQGIPAYPMHDALIVRQKDAVLAVCALQRSLETNLSFVPDLDISFLNEEGQVCSDLAKRPDDLSGRALQQHGQQLYSLYCDSDFNVLEDF</sequence>
<evidence type="ECO:0000313" key="1">
    <source>
        <dbReference type="EMBL" id="AML50401.1"/>
    </source>
</evidence>
<dbReference type="STRING" id="1579316.RC74_03195"/>
<dbReference type="OrthoDB" id="7059994at2"/>
<keyword evidence="2" id="KW-1185">Reference proteome</keyword>
<dbReference type="AlphaFoldDB" id="A0A126UWF1"/>
<evidence type="ECO:0000313" key="2">
    <source>
        <dbReference type="Proteomes" id="UP000070371"/>
    </source>
</evidence>
<dbReference type="Proteomes" id="UP000070371">
    <property type="component" value="Chromosome"/>
</dbReference>
<name>A0A126UWF1_9RHOB</name>
<reference evidence="1 2" key="1">
    <citation type="submission" date="2016-02" db="EMBL/GenBank/DDBJ databases">
        <title>Complete genome sequence of Halocynthiibacter arcticus PAMC 20958t from arctic marine sediment.</title>
        <authorList>
            <person name="Lee Y.M."/>
            <person name="Baek K."/>
            <person name="Lee H.K."/>
            <person name="Shin S.C."/>
        </authorList>
    </citation>
    <scope>NUCLEOTIDE SEQUENCE [LARGE SCALE GENOMIC DNA]</scope>
    <source>
        <strain evidence="1">PAMC 20958</strain>
    </source>
</reference>
<dbReference type="EMBL" id="CP014327">
    <property type="protein sequence ID" value="AML50401.1"/>
    <property type="molecule type" value="Genomic_DNA"/>
</dbReference>
<dbReference type="KEGG" id="hat:RC74_03195"/>
<gene>
    <name evidence="1" type="ORF">RC74_03195</name>
</gene>
<protein>
    <submittedName>
        <fullName evidence="1">Uncharacterized protein</fullName>
    </submittedName>
</protein>
<organism evidence="1 2">
    <name type="scientific">Falsihalocynthiibacter arcticus</name>
    <dbReference type="NCBI Taxonomy" id="1579316"/>
    <lineage>
        <taxon>Bacteria</taxon>
        <taxon>Pseudomonadati</taxon>
        <taxon>Pseudomonadota</taxon>
        <taxon>Alphaproteobacteria</taxon>
        <taxon>Rhodobacterales</taxon>
        <taxon>Roseobacteraceae</taxon>
        <taxon>Falsihalocynthiibacter</taxon>
    </lineage>
</organism>
<proteinExistence type="predicted"/>